<dbReference type="SUPFAM" id="SSF46689">
    <property type="entry name" value="Homeodomain-like"/>
    <property type="match status" value="1"/>
</dbReference>
<dbReference type="InterPro" id="IPR001647">
    <property type="entry name" value="HTH_TetR"/>
</dbReference>
<feature type="DNA-binding region" description="H-T-H motif" evidence="4">
    <location>
        <begin position="37"/>
        <end position="56"/>
    </location>
</feature>
<proteinExistence type="predicted"/>
<dbReference type="EMBL" id="BLWA01000009">
    <property type="protein sequence ID" value="GFM93406.1"/>
    <property type="molecule type" value="Genomic_DNA"/>
</dbReference>
<dbReference type="Proteomes" id="UP000278332">
    <property type="component" value="Unassembled WGS sequence"/>
</dbReference>
<evidence type="ECO:0000256" key="1">
    <source>
        <dbReference type="ARBA" id="ARBA00023015"/>
    </source>
</evidence>
<dbReference type="RefSeq" id="WP_038400113.1">
    <property type="nucleotide sequence ID" value="NZ_BLVX01000013.1"/>
</dbReference>
<dbReference type="Gene3D" id="1.10.357.10">
    <property type="entry name" value="Tetracycline Repressor, domain 2"/>
    <property type="match status" value="1"/>
</dbReference>
<protein>
    <submittedName>
        <fullName evidence="7">TetR family transcriptional regulator</fullName>
    </submittedName>
</protein>
<evidence type="ECO:0000313" key="9">
    <source>
        <dbReference type="Proteomes" id="UP000614982"/>
    </source>
</evidence>
<evidence type="ECO:0000256" key="3">
    <source>
        <dbReference type="ARBA" id="ARBA00023163"/>
    </source>
</evidence>
<dbReference type="OrthoDB" id="270177at2"/>
<dbReference type="PANTHER" id="PTHR47506">
    <property type="entry name" value="TRANSCRIPTIONAL REGULATORY PROTEIN"/>
    <property type="match status" value="1"/>
</dbReference>
<dbReference type="PROSITE" id="PS50977">
    <property type="entry name" value="HTH_TETR_2"/>
    <property type="match status" value="1"/>
</dbReference>
<dbReference type="Pfam" id="PF16925">
    <property type="entry name" value="TetR_C_13"/>
    <property type="match status" value="1"/>
</dbReference>
<name>A0A3M4VNK8_PSECI</name>
<dbReference type="PROSITE" id="PS01081">
    <property type="entry name" value="HTH_TETR_1"/>
    <property type="match status" value="1"/>
</dbReference>
<evidence type="ECO:0000256" key="4">
    <source>
        <dbReference type="PROSITE-ProRule" id="PRU00335"/>
    </source>
</evidence>
<dbReference type="Pfam" id="PF00440">
    <property type="entry name" value="TetR_N"/>
    <property type="match status" value="1"/>
</dbReference>
<dbReference type="InterPro" id="IPR023772">
    <property type="entry name" value="DNA-bd_HTH_TetR-type_CS"/>
</dbReference>
<dbReference type="GO" id="GO:0003677">
    <property type="term" value="F:DNA binding"/>
    <property type="evidence" value="ECO:0007669"/>
    <property type="project" value="UniProtKB-UniRule"/>
</dbReference>
<accession>A0A3M4VNK8</accession>
<keyword evidence="2 4" id="KW-0238">DNA-binding</keyword>
<dbReference type="InterPro" id="IPR036271">
    <property type="entry name" value="Tet_transcr_reg_TetR-rel_C_sf"/>
</dbReference>
<feature type="domain" description="HTH tetR-type" evidence="5">
    <location>
        <begin position="14"/>
        <end position="74"/>
    </location>
</feature>
<dbReference type="EMBL" id="RBRY01000133">
    <property type="protein sequence ID" value="RMR53431.1"/>
    <property type="molecule type" value="Genomic_DNA"/>
</dbReference>
<reference evidence="7 8" key="1">
    <citation type="submission" date="2018-08" db="EMBL/GenBank/DDBJ databases">
        <title>Recombination of ecologically and evolutionarily significant loci maintains genetic cohesion in the Pseudomonas syringae species complex.</title>
        <authorList>
            <person name="Dillon M."/>
            <person name="Thakur S."/>
            <person name="Almeida R.N.D."/>
            <person name="Weir B.S."/>
            <person name="Guttman D.S."/>
        </authorList>
    </citation>
    <scope>NUCLEOTIDE SEQUENCE [LARGE SCALE GENOMIC DNA]</scope>
    <source>
        <strain evidence="7 8">ICMP 6917</strain>
    </source>
</reference>
<keyword evidence="1" id="KW-0805">Transcription regulation</keyword>
<dbReference type="Proteomes" id="UP000614982">
    <property type="component" value="Unassembled WGS sequence"/>
</dbReference>
<dbReference type="InterPro" id="IPR011075">
    <property type="entry name" value="TetR_C"/>
</dbReference>
<dbReference type="PANTHER" id="PTHR47506:SF1">
    <property type="entry name" value="HTH-TYPE TRANSCRIPTIONAL REGULATOR YJDC"/>
    <property type="match status" value="1"/>
</dbReference>
<comment type="caution">
    <text evidence="7">The sequence shown here is derived from an EMBL/GenBank/DDBJ whole genome shotgun (WGS) entry which is preliminary data.</text>
</comment>
<reference evidence="6 9" key="2">
    <citation type="submission" date="2020-05" db="EMBL/GenBank/DDBJ databases">
        <title>Genetic diversity of Pseudomonas cichorii.</title>
        <authorList>
            <person name="Tani S."/>
            <person name="Yagi H."/>
            <person name="Hashimoto S."/>
            <person name="Iiyama K."/>
            <person name="Furuya N."/>
        </authorList>
    </citation>
    <scope>NUCLEOTIDE SEQUENCE [LARGE SCALE GENOMIC DNA]</scope>
    <source>
        <strain evidence="6 9">LMG 2162</strain>
    </source>
</reference>
<sequence>MKTVESKKSGRPLSFDRDVVLEKAMFAFWEHGYESTSMATLTKAMGVTAPSIYAAFGDKKQLFLEAVDLYLKKGMASRKALAANATVRESVLSSLRHAIEMFTTNADSSGCLLATAAVSCSESAADVREHLAAIRRGMEDDLVSTIRDGIQKGELPPGTDASVLAGFFMATLQGLAALARDGADRQRLFEIVDVAMSVWPSPSER</sequence>
<dbReference type="SUPFAM" id="SSF48498">
    <property type="entry name" value="Tetracyclin repressor-like, C-terminal domain"/>
    <property type="match status" value="1"/>
</dbReference>
<evidence type="ECO:0000259" key="5">
    <source>
        <dbReference type="PROSITE" id="PS50977"/>
    </source>
</evidence>
<evidence type="ECO:0000313" key="6">
    <source>
        <dbReference type="EMBL" id="GFM93406.1"/>
    </source>
</evidence>
<keyword evidence="9" id="KW-1185">Reference proteome</keyword>
<evidence type="ECO:0000256" key="2">
    <source>
        <dbReference type="ARBA" id="ARBA00023125"/>
    </source>
</evidence>
<dbReference type="Gene3D" id="1.10.10.60">
    <property type="entry name" value="Homeodomain-like"/>
    <property type="match status" value="1"/>
</dbReference>
<keyword evidence="3" id="KW-0804">Transcription</keyword>
<dbReference type="GeneID" id="93661820"/>
<dbReference type="InterPro" id="IPR009057">
    <property type="entry name" value="Homeodomain-like_sf"/>
</dbReference>
<evidence type="ECO:0000313" key="7">
    <source>
        <dbReference type="EMBL" id="RMR53431.1"/>
    </source>
</evidence>
<organism evidence="7 8">
    <name type="scientific">Pseudomonas cichorii</name>
    <dbReference type="NCBI Taxonomy" id="36746"/>
    <lineage>
        <taxon>Bacteria</taxon>
        <taxon>Pseudomonadati</taxon>
        <taxon>Pseudomonadota</taxon>
        <taxon>Gammaproteobacteria</taxon>
        <taxon>Pseudomonadales</taxon>
        <taxon>Pseudomonadaceae</taxon>
        <taxon>Pseudomonas</taxon>
    </lineage>
</organism>
<evidence type="ECO:0000313" key="8">
    <source>
        <dbReference type="Proteomes" id="UP000278332"/>
    </source>
</evidence>
<gene>
    <name evidence="7" type="ORF">ALP84_01056</name>
    <name evidence="6" type="ORF">PSCICP_33780</name>
</gene>
<dbReference type="AlphaFoldDB" id="A0A3M4VNK8"/>